<dbReference type="Pfam" id="PF00589">
    <property type="entry name" value="Phage_integrase"/>
    <property type="match status" value="1"/>
</dbReference>
<reference evidence="8 9" key="1">
    <citation type="submission" date="2020-07" db="EMBL/GenBank/DDBJ databases">
        <title>Sequencing the genomes of 1000 actinobacteria strains.</title>
        <authorList>
            <person name="Klenk H.-P."/>
        </authorList>
    </citation>
    <scope>NUCLEOTIDE SEQUENCE [LARGE SCALE GENOMIC DNA]</scope>
    <source>
        <strain evidence="8 9">DSM 15131</strain>
    </source>
</reference>
<dbReference type="Pfam" id="PF26003">
    <property type="entry name" value="Integrase_N_phage"/>
    <property type="match status" value="1"/>
</dbReference>
<dbReference type="GO" id="GO:0003677">
    <property type="term" value="F:DNA binding"/>
    <property type="evidence" value="ECO:0007669"/>
    <property type="project" value="UniProtKB-UniRule"/>
</dbReference>
<evidence type="ECO:0000256" key="2">
    <source>
        <dbReference type="ARBA" id="ARBA00023125"/>
    </source>
</evidence>
<dbReference type="RefSeq" id="WP_179649395.1">
    <property type="nucleotide sequence ID" value="NZ_JACBZM010000001.1"/>
</dbReference>
<evidence type="ECO:0000256" key="3">
    <source>
        <dbReference type="ARBA" id="ARBA00023172"/>
    </source>
</evidence>
<dbReference type="InterPro" id="IPR050090">
    <property type="entry name" value="Tyrosine_recombinase_XerCD"/>
</dbReference>
<dbReference type="InterPro" id="IPR002104">
    <property type="entry name" value="Integrase_catalytic"/>
</dbReference>
<dbReference type="InterPro" id="IPR058717">
    <property type="entry name" value="Phage_L5_Integrase_N"/>
</dbReference>
<feature type="domain" description="Core-binding (CB)" evidence="7">
    <location>
        <begin position="54"/>
        <end position="135"/>
    </location>
</feature>
<evidence type="ECO:0000256" key="5">
    <source>
        <dbReference type="SAM" id="MobiDB-lite"/>
    </source>
</evidence>
<comment type="caution">
    <text evidence="8">The sequence shown here is derived from an EMBL/GenBank/DDBJ whole genome shotgun (WGS) entry which is preliminary data.</text>
</comment>
<dbReference type="PANTHER" id="PTHR30349">
    <property type="entry name" value="PHAGE INTEGRASE-RELATED"/>
    <property type="match status" value="1"/>
</dbReference>
<feature type="region of interest" description="Disordered" evidence="5">
    <location>
        <begin position="340"/>
        <end position="390"/>
    </location>
</feature>
<dbReference type="GO" id="GO:0006310">
    <property type="term" value="P:DNA recombination"/>
    <property type="evidence" value="ECO:0007669"/>
    <property type="project" value="UniProtKB-KW"/>
</dbReference>
<dbReference type="InterPro" id="IPR044068">
    <property type="entry name" value="CB"/>
</dbReference>
<comment type="similarity">
    <text evidence="1">Belongs to the 'phage' integrase family.</text>
</comment>
<keyword evidence="3" id="KW-0233">DNA recombination</keyword>
<protein>
    <submittedName>
        <fullName evidence="8">Integrase</fullName>
    </submittedName>
</protein>
<proteinExistence type="inferred from homology"/>
<dbReference type="AlphaFoldDB" id="A0A7Y9ZJZ2"/>
<dbReference type="PROSITE" id="PS51900">
    <property type="entry name" value="CB"/>
    <property type="match status" value="1"/>
</dbReference>
<dbReference type="Gene3D" id="1.10.150.130">
    <property type="match status" value="1"/>
</dbReference>
<dbReference type="PANTHER" id="PTHR30349:SF64">
    <property type="entry name" value="PROPHAGE INTEGRASE INTD-RELATED"/>
    <property type="match status" value="1"/>
</dbReference>
<dbReference type="GO" id="GO:0015074">
    <property type="term" value="P:DNA integration"/>
    <property type="evidence" value="ECO:0007669"/>
    <property type="project" value="InterPro"/>
</dbReference>
<evidence type="ECO:0000313" key="8">
    <source>
        <dbReference type="EMBL" id="NYI45738.1"/>
    </source>
</evidence>
<dbReference type="InterPro" id="IPR013762">
    <property type="entry name" value="Integrase-like_cat_sf"/>
</dbReference>
<evidence type="ECO:0000259" key="6">
    <source>
        <dbReference type="PROSITE" id="PS51898"/>
    </source>
</evidence>
<evidence type="ECO:0000256" key="4">
    <source>
        <dbReference type="PROSITE-ProRule" id="PRU01248"/>
    </source>
</evidence>
<sequence>MIEKTSGGRFRARLKSGRQFVASRTFDTKREASDWLAREKAALDGGMDPRAGRRPVRTLLEEWLVVREFTVAAKTYRSDQALQRLVPTSMQAMQVGAVSEREVARSFETLIQRGLSERSVIRYRASLSTFFAWCVREKAVVRNPVTAAKVPRSSEEPTEMRPWTEAELEATYDRWKARDPHLADALLVLGWTGMRWGEARAVLVEDVVVVPTPGLLVRRSQTEGGAVKATKGRRGRRVPVADRILPIVQRMAEGKQPTDLLITTGGGAQLHRTAVLRTVKWDQTAGGRRIHDLRHTAACLWLARGVDPGTVQAWMGHESIATTYRYLHFLGTSADQAGLDRLNDPIRGPAPRPDPKTEASDRLDRSTREALRGSPTGRGYAGGKRDGPAW</sequence>
<dbReference type="InterPro" id="IPR010998">
    <property type="entry name" value="Integrase_recombinase_N"/>
</dbReference>
<dbReference type="EMBL" id="JACBZM010000001">
    <property type="protein sequence ID" value="NYI45738.1"/>
    <property type="molecule type" value="Genomic_DNA"/>
</dbReference>
<dbReference type="SUPFAM" id="SSF56349">
    <property type="entry name" value="DNA breaking-rejoining enzymes"/>
    <property type="match status" value="1"/>
</dbReference>
<gene>
    <name evidence="8" type="ORF">BJ993_002818</name>
</gene>
<evidence type="ECO:0000313" key="9">
    <source>
        <dbReference type="Proteomes" id="UP000562045"/>
    </source>
</evidence>
<evidence type="ECO:0000259" key="7">
    <source>
        <dbReference type="PROSITE" id="PS51900"/>
    </source>
</evidence>
<dbReference type="Gene3D" id="1.10.443.10">
    <property type="entry name" value="Intergrase catalytic core"/>
    <property type="match status" value="1"/>
</dbReference>
<dbReference type="InterPro" id="IPR011010">
    <property type="entry name" value="DNA_brk_join_enz"/>
</dbReference>
<name>A0A7Y9ZJZ2_9ACTN</name>
<accession>A0A7Y9ZJZ2</accession>
<dbReference type="Proteomes" id="UP000562045">
    <property type="component" value="Unassembled WGS sequence"/>
</dbReference>
<evidence type="ECO:0000256" key="1">
    <source>
        <dbReference type="ARBA" id="ARBA00008857"/>
    </source>
</evidence>
<keyword evidence="2 4" id="KW-0238">DNA-binding</keyword>
<dbReference type="PROSITE" id="PS51898">
    <property type="entry name" value="TYR_RECOMBINASE"/>
    <property type="match status" value="1"/>
</dbReference>
<organism evidence="8 9">
    <name type="scientific">Nocardioides aromaticivorans</name>
    <dbReference type="NCBI Taxonomy" id="200618"/>
    <lineage>
        <taxon>Bacteria</taxon>
        <taxon>Bacillati</taxon>
        <taxon>Actinomycetota</taxon>
        <taxon>Actinomycetes</taxon>
        <taxon>Propionibacteriales</taxon>
        <taxon>Nocardioidaceae</taxon>
        <taxon>Nocardioides</taxon>
    </lineage>
</organism>
<feature type="compositionally biased region" description="Basic and acidic residues" evidence="5">
    <location>
        <begin position="353"/>
        <end position="371"/>
    </location>
</feature>
<feature type="domain" description="Tyr recombinase" evidence="6">
    <location>
        <begin position="158"/>
        <end position="341"/>
    </location>
</feature>